<dbReference type="EMBL" id="JAMZIH010005533">
    <property type="protein sequence ID" value="KAJ1675029.1"/>
    <property type="molecule type" value="Genomic_DNA"/>
</dbReference>
<proteinExistence type="predicted"/>
<gene>
    <name evidence="1" type="primary">ERG6</name>
    <name evidence="1" type="ORF">EV182_002071</name>
</gene>
<keyword evidence="2" id="KW-1185">Reference proteome</keyword>
<dbReference type="Proteomes" id="UP001145114">
    <property type="component" value="Unassembled WGS sequence"/>
</dbReference>
<evidence type="ECO:0000313" key="2">
    <source>
        <dbReference type="Proteomes" id="UP001145114"/>
    </source>
</evidence>
<protein>
    <submittedName>
        <fullName evidence="1">Delta(24)-sterol C-methyltransferase</fullName>
        <ecNumber evidence="1">2.1.1.41</ecNumber>
    </submittedName>
</protein>
<keyword evidence="1" id="KW-0808">Transferase</keyword>
<reference evidence="1" key="1">
    <citation type="submission" date="2022-06" db="EMBL/GenBank/DDBJ databases">
        <title>Phylogenomic reconstructions and comparative analyses of Kickxellomycotina fungi.</title>
        <authorList>
            <person name="Reynolds N.K."/>
            <person name="Stajich J.E."/>
            <person name="Barry K."/>
            <person name="Grigoriev I.V."/>
            <person name="Crous P."/>
            <person name="Smith M.E."/>
        </authorList>
    </citation>
    <scope>NUCLEOTIDE SEQUENCE</scope>
    <source>
        <strain evidence="1">RSA 2271</strain>
    </source>
</reference>
<name>A0ACC1HEP6_9FUNG</name>
<accession>A0ACC1HEP6</accession>
<sequence length="378" mass="42438">MSATDQGLLKPTPEVSKALHAKIVEDQSSASIISRLSGKDKKLQTESVKTYEKFWEDSEGNTHNTEESRSSLYTTLVNTYYNLATDFYEYGWGECFHFARKAIGETFRESIRRHEHLLFSMAQIRAGMKVLDVGCGVGGPARECVRFTGAHVTGLNNNDYQIQRAEIYAKKYGQTENSKFVKGNFMDLPFEHNSFDAVYAIEATCHAPVLEDVYRQMYNVLKPGGRFAIYEWCLTDKFDPNNPTHCKMAREIELGDGIPKLFGTDVCVQAVKNVGFEIEFAEDLVSYIEVGNEIPWYKDLDCGYVDFSSIQGFSRSTIGRKFTTNCVRLLEKFGIAPEGTVKVQEVLMTAADGLVEGAKIGIFTPMFLVVAQKPLDAN</sequence>
<comment type="caution">
    <text evidence="1">The sequence shown here is derived from an EMBL/GenBank/DDBJ whole genome shotgun (WGS) entry which is preliminary data.</text>
</comment>
<keyword evidence="1" id="KW-0489">Methyltransferase</keyword>
<dbReference type="EC" id="2.1.1.41" evidence="1"/>
<organism evidence="1 2">
    <name type="scientific">Spiromyces aspiralis</name>
    <dbReference type="NCBI Taxonomy" id="68401"/>
    <lineage>
        <taxon>Eukaryota</taxon>
        <taxon>Fungi</taxon>
        <taxon>Fungi incertae sedis</taxon>
        <taxon>Zoopagomycota</taxon>
        <taxon>Kickxellomycotina</taxon>
        <taxon>Kickxellomycetes</taxon>
        <taxon>Kickxellales</taxon>
        <taxon>Kickxellaceae</taxon>
        <taxon>Spiromyces</taxon>
    </lineage>
</organism>
<evidence type="ECO:0000313" key="1">
    <source>
        <dbReference type="EMBL" id="KAJ1675029.1"/>
    </source>
</evidence>